<dbReference type="OrthoDB" id="581140at2"/>
<name>A0A4R5TL09_9GAMM</name>
<gene>
    <name evidence="2" type="ORF">E2F46_14755</name>
</gene>
<accession>A0A4R5TL09</accession>
<feature type="region of interest" description="Disordered" evidence="1">
    <location>
        <begin position="1"/>
        <end position="105"/>
    </location>
</feature>
<dbReference type="PANTHER" id="PTHR37489">
    <property type="entry name" value="DUF3500 DOMAIN-CONTAINING PROTEIN"/>
    <property type="match status" value="1"/>
</dbReference>
<protein>
    <submittedName>
        <fullName evidence="2">DUF3500 domain-containing protein</fullName>
    </submittedName>
</protein>
<dbReference type="InterPro" id="IPR021889">
    <property type="entry name" value="DUF3500"/>
</dbReference>
<evidence type="ECO:0000313" key="3">
    <source>
        <dbReference type="Proteomes" id="UP000294796"/>
    </source>
</evidence>
<dbReference type="Pfam" id="PF12006">
    <property type="entry name" value="DUF3500"/>
    <property type="match status" value="1"/>
</dbReference>
<organism evidence="2 3">
    <name type="scientific">Luteimonas aestuarii</name>
    <dbReference type="NCBI Taxonomy" id="453837"/>
    <lineage>
        <taxon>Bacteria</taxon>
        <taxon>Pseudomonadati</taxon>
        <taxon>Pseudomonadota</taxon>
        <taxon>Gammaproteobacteria</taxon>
        <taxon>Lysobacterales</taxon>
        <taxon>Lysobacteraceae</taxon>
        <taxon>Luteimonas</taxon>
    </lineage>
</organism>
<dbReference type="EMBL" id="SMTF01000016">
    <property type="protein sequence ID" value="TDK21493.1"/>
    <property type="molecule type" value="Genomic_DNA"/>
</dbReference>
<proteinExistence type="predicted"/>
<sequence length="535" mass="58873">MDRRSGQDGTGGRRPVSGGSRHNADGRGLELRAWSARIPPASVRTQQRDCARHHAQAAEARNEAFGIGDQAGEPALPPGRPGQAAHDHRHDRRRDDDPTCPHLLPCRTRTPARAVAQAAQWRRLRCRWRKGRGARERRPANANSRPMARFLSCWHRIHRMEEPMCNGSRTRHWRVVAVLSGALILGGCAFSAGHGNPENTPRFPALPASTPPADLQTLRIVAAAEDFLATLTARQRAAILFAFDDRAQRARWSNLPEGLFERRGLRWAELTAEQRAALRDVLTNVLSPKGLAVVDAILAADDLLDDSGPIDRFVDRLWGIRRGSDWYYVSFLGEPAADRPWMLQFGGHHLAINATVVGPHVTLAPMLTGAEPVRFVANGRTFDIFGEETAAATLLMDSLSEVQRDRAVVGARRPTDLALGSGRDGTRLPAVGLPASAMHAAQKAVLFALIEARMGLLNADDLAPKLGQVREDLDEIHFAWFGPQPDAGTGYWRITGPRLFIEFSPQTRGGDPSNHVHAIYREFGQDYGAAWLEAE</sequence>
<keyword evidence="3" id="KW-1185">Reference proteome</keyword>
<dbReference type="Proteomes" id="UP000294796">
    <property type="component" value="Unassembled WGS sequence"/>
</dbReference>
<feature type="compositionally biased region" description="Basic and acidic residues" evidence="1">
    <location>
        <begin position="85"/>
        <end position="99"/>
    </location>
</feature>
<evidence type="ECO:0000256" key="1">
    <source>
        <dbReference type="SAM" id="MobiDB-lite"/>
    </source>
</evidence>
<dbReference type="PANTHER" id="PTHR37489:SF1">
    <property type="entry name" value="DUF3500 DOMAIN-CONTAINING PROTEIN"/>
    <property type="match status" value="1"/>
</dbReference>
<reference evidence="2 3" key="1">
    <citation type="submission" date="2019-03" db="EMBL/GenBank/DDBJ databases">
        <title>Luteimonas zhaokaii sp.nov., isolated from the rectal contents of Plateau pika in Yushu, Qinghai Province, China.</title>
        <authorList>
            <person name="Zhang G."/>
        </authorList>
    </citation>
    <scope>NUCLEOTIDE SEQUENCE [LARGE SCALE GENOMIC DNA]</scope>
    <source>
        <strain evidence="2 3">B9</strain>
    </source>
</reference>
<evidence type="ECO:0000313" key="2">
    <source>
        <dbReference type="EMBL" id="TDK21493.1"/>
    </source>
</evidence>
<comment type="caution">
    <text evidence="2">The sequence shown here is derived from an EMBL/GenBank/DDBJ whole genome shotgun (WGS) entry which is preliminary data.</text>
</comment>
<dbReference type="AlphaFoldDB" id="A0A4R5TL09"/>